<dbReference type="GO" id="GO:0006351">
    <property type="term" value="P:DNA-templated transcription"/>
    <property type="evidence" value="ECO:0007669"/>
    <property type="project" value="UniProtKB-UniRule"/>
</dbReference>
<dbReference type="RefSeq" id="WP_187735164.1">
    <property type="nucleotide sequence ID" value="NZ_CP060790.1"/>
</dbReference>
<evidence type="ECO:0000313" key="17">
    <source>
        <dbReference type="Proteomes" id="UP000516057"/>
    </source>
</evidence>
<dbReference type="GO" id="GO:0000287">
    <property type="term" value="F:magnesium ion binding"/>
    <property type="evidence" value="ECO:0007669"/>
    <property type="project" value="UniProtKB-UniRule"/>
</dbReference>
<comment type="similarity">
    <text evidence="3">In the C-terminal section; belongs to the RNA polymerase beta' chain family.</text>
</comment>
<keyword evidence="9 12" id="KW-0460">Magnesium</keyword>
<dbReference type="InterPro" id="IPR044893">
    <property type="entry name" value="RNA_pol_Rpb1_clamp_domain"/>
</dbReference>
<organism evidence="16 17">
    <name type="scientific">Paenacidovorax monticola</name>
    <dbReference type="NCBI Taxonomy" id="1926868"/>
    <lineage>
        <taxon>Bacteria</taxon>
        <taxon>Pseudomonadati</taxon>
        <taxon>Pseudomonadota</taxon>
        <taxon>Betaproteobacteria</taxon>
        <taxon>Burkholderiales</taxon>
        <taxon>Comamonadaceae</taxon>
        <taxon>Paenacidovorax</taxon>
    </lineage>
</organism>
<feature type="binding site" evidence="12">
    <location>
        <position position="887"/>
    </location>
    <ligand>
        <name>Zn(2+)</name>
        <dbReference type="ChEBI" id="CHEBI:29105"/>
        <label>2</label>
    </ligand>
</feature>
<evidence type="ECO:0000256" key="5">
    <source>
        <dbReference type="ARBA" id="ARBA00022679"/>
    </source>
</evidence>
<evidence type="ECO:0000313" key="16">
    <source>
        <dbReference type="EMBL" id="QNP58169.1"/>
    </source>
</evidence>
<accession>A0A7H0HCA3</accession>
<dbReference type="Gene3D" id="4.10.860.120">
    <property type="entry name" value="RNA polymerase II, clamp domain"/>
    <property type="match status" value="1"/>
</dbReference>
<dbReference type="Gene3D" id="1.10.150.390">
    <property type="match status" value="1"/>
</dbReference>
<dbReference type="InterPro" id="IPR012754">
    <property type="entry name" value="DNA-dir_RpoC_beta_prime_bact"/>
</dbReference>
<evidence type="ECO:0000256" key="13">
    <source>
        <dbReference type="RuleBase" id="RU004279"/>
    </source>
</evidence>
<dbReference type="InterPro" id="IPR007080">
    <property type="entry name" value="RNA_pol_Rpb1_1"/>
</dbReference>
<name>A0A7H0HCA3_9BURK</name>
<evidence type="ECO:0000259" key="15">
    <source>
        <dbReference type="SMART" id="SM00663"/>
    </source>
</evidence>
<dbReference type="Pfam" id="PF04983">
    <property type="entry name" value="RNA_pol_Rpb1_3"/>
    <property type="match status" value="1"/>
</dbReference>
<evidence type="ECO:0000256" key="4">
    <source>
        <dbReference type="ARBA" id="ARBA00022478"/>
    </source>
</evidence>
<keyword evidence="4 12" id="KW-0240">DNA-directed RNA polymerase</keyword>
<comment type="similarity">
    <text evidence="1 12 13">Belongs to the RNA polymerase beta' chain family.</text>
</comment>
<keyword evidence="5 12" id="KW-0808">Transferase</keyword>
<comment type="cofactor">
    <cofactor evidence="12">
        <name>Zn(2+)</name>
        <dbReference type="ChEBI" id="CHEBI:29105"/>
    </cofactor>
    <text evidence="12">Binds 2 Zn(2+) ions per subunit.</text>
</comment>
<dbReference type="PANTHER" id="PTHR19376">
    <property type="entry name" value="DNA-DIRECTED RNA POLYMERASE"/>
    <property type="match status" value="1"/>
</dbReference>
<feature type="binding site" evidence="12">
    <location>
        <position position="72"/>
    </location>
    <ligand>
        <name>Zn(2+)</name>
        <dbReference type="ChEBI" id="CHEBI:29105"/>
        <label>1</label>
    </ligand>
</feature>
<sequence length="1410" mass="154850">MKSLLDLFKQFTPDEHFDAIKIGMASPEKIRSWSFGEVKKPETINYRTFKPERDGLFCAKIFGPIKDYECLCGKYKRLKHRGVICEKCGVEVTQTKVRRERMGHIDLAAPCAHIWFLKSLPSRLGLVLDMTLRDIERVLYFEAYVVTDPGMTPLKKFSIMSEDDYDAKRKEYGDEFIAKMGAEGIKDLLESIDIDTEIEKLRGDLTGSEVKVKKNAKRLKVLEAFKKSGIKPEWMVLDVLPVLPPDLRPLVPLDGGRFATSDLNDLYRRVINRNSRLRRLLELKAPEIIARNEKRMLQEAVDSLLDNGRRGKAMTGANKRALKSLADMIKGKSGRFRQNLLGKRVDYSGRSVITVGPTLKLHQCGLPKLMALELFKPFIFSRLEAMGIATTIKAAKKEVEAGTPVVWDILEEVIKEHPVMLNRAPTLHRLGIQAFEPILIEGKAIQLHPLVCAAFNADFDGDQMAVHVPLSVEAQMEARTLMLASNNVLFPASGEPSIVPSQDVVLGLYHATRDKINGKGEGMVFSDTGEVLRALDAGEVELHAKISVRLTEWNKNKATGEFEPSTSLVETTVGRALLSEILPKGLAFSNINKALKKKEISKLINASFRRCGLKETVVFADKLLQNGFRLATRAGFSVAIDDMLVPQQKTDILARAEAEVKEIEQQYVSGLVTAGERYNKVVDIWGKAGDDVSKVMMDQLKVQKTIDRHGNEVNQESFNAIYMMADSGARGSAAQIRQLAGMRGLMAKPDGSIIETPITANFREGLNVLQYFISTHGARKGLADTALKTANSGYLTRRLVDVTQDLVVNEEDCGTANGSVMRAIVEGGEVIESLRDRILGRTTAEEVLHPETRAVLAKAGQMLDEDLIEELEAAGVDEVKVRTALTCETRYGLCAKCYGRDLGRGGLINLGEAVGVIAAQSIGEPGTQLTMRTFHIGGAASRAAIASSVEAKSNGIIGFNATMRYVSNTKGELVVIARSGEIIIQDEHGRERERHKVPYGATLTVKADQTIKAGTILANWDPLTRPIITEFAGQVKFENIEEGLTVAKQVDEVTGLSTLVVIDPKRRGSAKVVRPQVKLVDAQGQEVKIPGTDHSVTIGFQVGALIQVRDGQDVGPGEVLARIPVEGQKTRDITGGLPRVAELFEARTPKDKGTLAEMTGTISFGKETKGKVRLQITDPDGKVWEELVPKEKNILVHEGQVVNKGESIVDGPADPQDILRLLGMEELSRYIVDEVQDVYRLQGVKINDKHIEVIVRQMLRRVVVENPGESNYIAGEQVERSEILNTNEALQAEGKIPATYSNVLLGITKASLSTDSFISAASFQETTRVLTEAAIMGKRDELRGLKENVIVGRLIPAGTGLAYHQARKAKEAMDDAERRAIAEAEAAEMAATAEESAPEVEGSAGEPTAD</sequence>
<feature type="binding site" evidence="12">
    <location>
        <position position="85"/>
    </location>
    <ligand>
        <name>Zn(2+)</name>
        <dbReference type="ChEBI" id="CHEBI:29105"/>
        <label>1</label>
    </ligand>
</feature>
<dbReference type="FunFam" id="1.10.132.30:FF:000003">
    <property type="entry name" value="DNA-directed RNA polymerase subunit beta"/>
    <property type="match status" value="1"/>
</dbReference>
<feature type="domain" description="RNA polymerase N-terminal" evidence="15">
    <location>
        <begin position="233"/>
        <end position="512"/>
    </location>
</feature>
<evidence type="ECO:0000256" key="10">
    <source>
        <dbReference type="ARBA" id="ARBA00023163"/>
    </source>
</evidence>
<evidence type="ECO:0000256" key="2">
    <source>
        <dbReference type="ARBA" id="ARBA00007616"/>
    </source>
</evidence>
<dbReference type="PANTHER" id="PTHR19376:SF54">
    <property type="entry name" value="DNA-DIRECTED RNA POLYMERASE SUBUNIT BETA"/>
    <property type="match status" value="1"/>
</dbReference>
<comment type="similarity">
    <text evidence="2">In the N-terminal section; belongs to the RNA polymerase beta chain family.</text>
</comment>
<feature type="region of interest" description="Disordered" evidence="14">
    <location>
        <begin position="1386"/>
        <end position="1410"/>
    </location>
</feature>
<dbReference type="InterPro" id="IPR000722">
    <property type="entry name" value="RNA_pol_asu"/>
</dbReference>
<feature type="binding site" evidence="12">
    <location>
        <position position="70"/>
    </location>
    <ligand>
        <name>Zn(2+)</name>
        <dbReference type="ChEBI" id="CHEBI:29105"/>
        <label>1</label>
    </ligand>
</feature>
<gene>
    <name evidence="12 16" type="primary">rpoC</name>
    <name evidence="16" type="ORF">H9L24_13865</name>
</gene>
<dbReference type="InterPro" id="IPR007081">
    <property type="entry name" value="RNA_pol_Rpb1_5"/>
</dbReference>
<keyword evidence="6 12" id="KW-0548">Nucleotidyltransferase</keyword>
<comment type="subunit">
    <text evidence="12">The RNAP catalytic core consists of 2 alpha, 1 beta, 1 beta' and 1 omega subunit. When a sigma factor is associated with the core the holoenzyme is formed, which can initiate transcription.</text>
</comment>
<dbReference type="Gene3D" id="2.40.40.20">
    <property type="match status" value="1"/>
</dbReference>
<evidence type="ECO:0000256" key="11">
    <source>
        <dbReference type="ARBA" id="ARBA00048552"/>
    </source>
</evidence>
<dbReference type="Gene3D" id="1.10.1790.20">
    <property type="match status" value="1"/>
</dbReference>
<evidence type="ECO:0000256" key="14">
    <source>
        <dbReference type="SAM" id="MobiDB-lite"/>
    </source>
</evidence>
<dbReference type="NCBIfam" id="TIGR02386">
    <property type="entry name" value="rpoC_TIGR"/>
    <property type="match status" value="1"/>
</dbReference>
<dbReference type="Gene3D" id="1.10.132.30">
    <property type="match status" value="1"/>
</dbReference>
<feature type="binding site" evidence="12">
    <location>
        <position position="460"/>
    </location>
    <ligand>
        <name>Mg(2+)</name>
        <dbReference type="ChEBI" id="CHEBI:18420"/>
    </ligand>
</feature>
<dbReference type="HAMAP" id="MF_01322">
    <property type="entry name" value="RNApol_bact_RpoC"/>
    <property type="match status" value="1"/>
</dbReference>
<dbReference type="KEGG" id="amon:H9L24_13865"/>
<dbReference type="SUPFAM" id="SSF64484">
    <property type="entry name" value="beta and beta-prime subunits of DNA dependent RNA-polymerase"/>
    <property type="match status" value="1"/>
</dbReference>
<feature type="binding site" evidence="12">
    <location>
        <position position="894"/>
    </location>
    <ligand>
        <name>Zn(2+)</name>
        <dbReference type="ChEBI" id="CHEBI:29105"/>
        <label>2</label>
    </ligand>
</feature>
<dbReference type="Pfam" id="PF05000">
    <property type="entry name" value="RNA_pol_Rpb1_4"/>
    <property type="match status" value="1"/>
</dbReference>
<evidence type="ECO:0000256" key="1">
    <source>
        <dbReference type="ARBA" id="ARBA00006460"/>
    </source>
</evidence>
<evidence type="ECO:0000256" key="7">
    <source>
        <dbReference type="ARBA" id="ARBA00022723"/>
    </source>
</evidence>
<dbReference type="SMART" id="SM00663">
    <property type="entry name" value="RPOLA_N"/>
    <property type="match status" value="1"/>
</dbReference>
<dbReference type="GO" id="GO:0008270">
    <property type="term" value="F:zinc ion binding"/>
    <property type="evidence" value="ECO:0007669"/>
    <property type="project" value="UniProtKB-UniRule"/>
</dbReference>
<keyword evidence="7 12" id="KW-0479">Metal-binding</keyword>
<dbReference type="CDD" id="cd02655">
    <property type="entry name" value="RNAP_beta'_C"/>
    <property type="match status" value="1"/>
</dbReference>
<feature type="binding site" evidence="12">
    <location>
        <position position="88"/>
    </location>
    <ligand>
        <name>Zn(2+)</name>
        <dbReference type="ChEBI" id="CHEBI:29105"/>
        <label>1</label>
    </ligand>
</feature>
<dbReference type="GO" id="GO:0003899">
    <property type="term" value="F:DNA-directed RNA polymerase activity"/>
    <property type="evidence" value="ECO:0007669"/>
    <property type="project" value="UniProtKB-UniRule"/>
</dbReference>
<feature type="binding site" evidence="12">
    <location>
        <position position="813"/>
    </location>
    <ligand>
        <name>Zn(2+)</name>
        <dbReference type="ChEBI" id="CHEBI:29105"/>
        <label>2</label>
    </ligand>
</feature>
<dbReference type="Gene3D" id="2.40.50.100">
    <property type="match status" value="3"/>
</dbReference>
<evidence type="ECO:0000256" key="12">
    <source>
        <dbReference type="HAMAP-Rule" id="MF_01322"/>
    </source>
</evidence>
<keyword evidence="17" id="KW-1185">Reference proteome</keyword>
<dbReference type="Pfam" id="PF04997">
    <property type="entry name" value="RNA_pol_Rpb1_1"/>
    <property type="match status" value="1"/>
</dbReference>
<dbReference type="GO" id="GO:0000428">
    <property type="term" value="C:DNA-directed RNA polymerase complex"/>
    <property type="evidence" value="ECO:0007669"/>
    <property type="project" value="UniProtKB-KW"/>
</dbReference>
<feature type="binding site" evidence="12">
    <location>
        <position position="897"/>
    </location>
    <ligand>
        <name>Zn(2+)</name>
        <dbReference type="ChEBI" id="CHEBI:29105"/>
        <label>2</label>
    </ligand>
</feature>
<dbReference type="InterPro" id="IPR045867">
    <property type="entry name" value="DNA-dir_RpoC_beta_prime"/>
</dbReference>
<dbReference type="InterPro" id="IPR006592">
    <property type="entry name" value="RNA_pol_N"/>
</dbReference>
<dbReference type="FunFam" id="1.10.150.390:FF:000002">
    <property type="entry name" value="DNA-directed RNA polymerase subunit beta"/>
    <property type="match status" value="1"/>
</dbReference>
<dbReference type="GO" id="GO:0003677">
    <property type="term" value="F:DNA binding"/>
    <property type="evidence" value="ECO:0007669"/>
    <property type="project" value="UniProtKB-UniRule"/>
</dbReference>
<dbReference type="FunFam" id="4.10.860.120:FF:000001">
    <property type="entry name" value="DNA-directed RNA polymerase subunit beta"/>
    <property type="match status" value="1"/>
</dbReference>
<keyword evidence="8 12" id="KW-0862">Zinc</keyword>
<dbReference type="Pfam" id="PF04998">
    <property type="entry name" value="RNA_pol_Rpb1_5"/>
    <property type="match status" value="1"/>
</dbReference>
<comment type="cofactor">
    <cofactor evidence="12">
        <name>Mg(2+)</name>
        <dbReference type="ChEBI" id="CHEBI:18420"/>
    </cofactor>
    <text evidence="12">Binds 1 Mg(2+) ion per subunit.</text>
</comment>
<dbReference type="EC" id="2.7.7.6" evidence="12"/>
<reference evidence="16 17" key="1">
    <citation type="submission" date="2020-08" db="EMBL/GenBank/DDBJ databases">
        <title>Genome sequence of Acidovorax monticola KACC 19171T.</title>
        <authorList>
            <person name="Hyun D.-W."/>
            <person name="Bae J.-W."/>
        </authorList>
    </citation>
    <scope>NUCLEOTIDE SEQUENCE [LARGE SCALE GENOMIC DNA]</scope>
    <source>
        <strain evidence="16 17">KACC 19171</strain>
    </source>
</reference>
<evidence type="ECO:0000256" key="6">
    <source>
        <dbReference type="ARBA" id="ARBA00022695"/>
    </source>
</evidence>
<dbReference type="Gene3D" id="1.10.274.100">
    <property type="entry name" value="RNA polymerase Rpb1, domain 3"/>
    <property type="match status" value="1"/>
</dbReference>
<keyword evidence="10 12" id="KW-0804">Transcription</keyword>
<dbReference type="Gene3D" id="1.10.40.90">
    <property type="match status" value="1"/>
</dbReference>
<feature type="binding site" evidence="12">
    <location>
        <position position="458"/>
    </location>
    <ligand>
        <name>Mg(2+)</name>
        <dbReference type="ChEBI" id="CHEBI:18420"/>
    </ligand>
</feature>
<dbReference type="EMBL" id="CP060790">
    <property type="protein sequence ID" value="QNP58169.1"/>
    <property type="molecule type" value="Genomic_DNA"/>
</dbReference>
<dbReference type="CDD" id="cd01609">
    <property type="entry name" value="RNAP_beta'_N"/>
    <property type="match status" value="1"/>
</dbReference>
<proteinExistence type="inferred from homology"/>
<evidence type="ECO:0000256" key="9">
    <source>
        <dbReference type="ARBA" id="ARBA00022842"/>
    </source>
</evidence>
<dbReference type="Pfam" id="PF00623">
    <property type="entry name" value="RNA_pol_Rpb1_2"/>
    <property type="match status" value="1"/>
</dbReference>
<evidence type="ECO:0000256" key="3">
    <source>
        <dbReference type="ARBA" id="ARBA00009839"/>
    </source>
</evidence>
<evidence type="ECO:0000256" key="8">
    <source>
        <dbReference type="ARBA" id="ARBA00022833"/>
    </source>
</evidence>
<feature type="compositionally biased region" description="Low complexity" evidence="14">
    <location>
        <begin position="1386"/>
        <end position="1395"/>
    </location>
</feature>
<comment type="function">
    <text evidence="12 13">DNA-dependent RNA polymerase catalyzes the transcription of DNA into RNA using the four ribonucleoside triphosphates as substrates.</text>
</comment>
<dbReference type="InterPro" id="IPR007066">
    <property type="entry name" value="RNA_pol_Rpb1_3"/>
</dbReference>
<dbReference type="InterPro" id="IPR038120">
    <property type="entry name" value="Rpb1_funnel_sf"/>
</dbReference>
<dbReference type="InterPro" id="IPR042102">
    <property type="entry name" value="RNA_pol_Rpb1_3_sf"/>
</dbReference>
<protein>
    <recommendedName>
        <fullName evidence="12">DNA-directed RNA polymerase subunit beta'</fullName>
        <shortName evidence="12">RNAP subunit beta'</shortName>
        <ecNumber evidence="12">2.7.7.6</ecNumber>
    </recommendedName>
    <alternativeName>
        <fullName evidence="12">RNA polymerase subunit beta'</fullName>
    </alternativeName>
    <alternativeName>
        <fullName evidence="12">Transcriptase subunit beta'</fullName>
    </alternativeName>
</protein>
<dbReference type="InterPro" id="IPR007083">
    <property type="entry name" value="RNA_pol_Rpb1_4"/>
</dbReference>
<dbReference type="Proteomes" id="UP000516057">
    <property type="component" value="Chromosome"/>
</dbReference>
<comment type="catalytic activity">
    <reaction evidence="11 12 13">
        <text>RNA(n) + a ribonucleoside 5'-triphosphate = RNA(n+1) + diphosphate</text>
        <dbReference type="Rhea" id="RHEA:21248"/>
        <dbReference type="Rhea" id="RHEA-COMP:14527"/>
        <dbReference type="Rhea" id="RHEA-COMP:17342"/>
        <dbReference type="ChEBI" id="CHEBI:33019"/>
        <dbReference type="ChEBI" id="CHEBI:61557"/>
        <dbReference type="ChEBI" id="CHEBI:140395"/>
        <dbReference type="EC" id="2.7.7.6"/>
    </reaction>
</comment>
<feature type="binding site" evidence="12">
    <location>
        <position position="462"/>
    </location>
    <ligand>
        <name>Mg(2+)</name>
        <dbReference type="ChEBI" id="CHEBI:18420"/>
    </ligand>
</feature>